<dbReference type="RefSeq" id="WP_022212127.1">
    <property type="nucleotide sequence ID" value="NZ_JACOOQ010000015.1"/>
</dbReference>
<accession>A0A8I0AEE1</accession>
<evidence type="ECO:0000313" key="2">
    <source>
        <dbReference type="Proteomes" id="UP000662088"/>
    </source>
</evidence>
<sequence length="67" mass="7702">MVIKNKDIIKNNKKCIVCDDDCGAGKLTILGKCICNECVDKITIMDMDNPEYYKIKEKIKNKLIKHL</sequence>
<dbReference type="Pfam" id="PF10764">
    <property type="entry name" value="Gin"/>
    <property type="match status" value="1"/>
</dbReference>
<keyword evidence="2" id="KW-1185">Reference proteome</keyword>
<dbReference type="InterPro" id="IPR019700">
    <property type="entry name" value="Sigma-G_inhibitor_Gin"/>
</dbReference>
<evidence type="ECO:0000313" key="1">
    <source>
        <dbReference type="EMBL" id="MBC5640597.1"/>
    </source>
</evidence>
<dbReference type="EMBL" id="JACOOQ010000015">
    <property type="protein sequence ID" value="MBC5640597.1"/>
    <property type="molecule type" value="Genomic_DNA"/>
</dbReference>
<organism evidence="1 2">
    <name type="scientific">Clostridium lentum</name>
    <dbReference type="NCBI Taxonomy" id="2763037"/>
    <lineage>
        <taxon>Bacteria</taxon>
        <taxon>Bacillati</taxon>
        <taxon>Bacillota</taxon>
        <taxon>Clostridia</taxon>
        <taxon>Eubacteriales</taxon>
        <taxon>Clostridiaceae</taxon>
        <taxon>Clostridium</taxon>
    </lineage>
</organism>
<comment type="caution">
    <text evidence="1">The sequence shown here is derived from an EMBL/GenBank/DDBJ whole genome shotgun (WGS) entry which is preliminary data.</text>
</comment>
<dbReference type="AlphaFoldDB" id="A0A8I0AEE1"/>
<protein>
    <recommendedName>
        <fullName evidence="3">Sigma factor G inhibitor Gin</fullName>
    </recommendedName>
</protein>
<dbReference type="Proteomes" id="UP000662088">
    <property type="component" value="Unassembled WGS sequence"/>
</dbReference>
<gene>
    <name evidence="1" type="ORF">H8R92_09240</name>
</gene>
<proteinExistence type="predicted"/>
<reference evidence="1" key="1">
    <citation type="submission" date="2020-08" db="EMBL/GenBank/DDBJ databases">
        <title>Genome public.</title>
        <authorList>
            <person name="Liu C."/>
            <person name="Sun Q."/>
        </authorList>
    </citation>
    <scope>NUCLEOTIDE SEQUENCE</scope>
    <source>
        <strain evidence="1">NSJ-42</strain>
    </source>
</reference>
<evidence type="ECO:0008006" key="3">
    <source>
        <dbReference type="Google" id="ProtNLM"/>
    </source>
</evidence>
<name>A0A8I0AEE1_9CLOT</name>